<feature type="domain" description="RNA polymerase sigma-70 region 2" evidence="5">
    <location>
        <begin position="26"/>
        <end position="89"/>
    </location>
</feature>
<dbReference type="OrthoDB" id="9150024at2"/>
<reference evidence="7 8" key="1">
    <citation type="submission" date="2016-10" db="EMBL/GenBank/DDBJ databases">
        <authorList>
            <person name="de Groot N.N."/>
        </authorList>
    </citation>
    <scope>NUCLEOTIDE SEQUENCE [LARGE SCALE GENOMIC DNA]</scope>
    <source>
        <strain evidence="7 8">DSM 21668</strain>
    </source>
</reference>
<dbReference type="Gene3D" id="1.10.10.10">
    <property type="entry name" value="Winged helix-like DNA-binding domain superfamily/Winged helix DNA-binding domain"/>
    <property type="match status" value="1"/>
</dbReference>
<dbReference type="InterPro" id="IPR039425">
    <property type="entry name" value="RNA_pol_sigma-70-like"/>
</dbReference>
<dbReference type="STRING" id="563176.SAMN04488090_4800"/>
<dbReference type="RefSeq" id="WP_093208759.1">
    <property type="nucleotide sequence ID" value="NZ_FNGS01000012.1"/>
</dbReference>
<feature type="domain" description="RNA polymerase sigma factor 70 region 4 type 2" evidence="6">
    <location>
        <begin position="126"/>
        <end position="177"/>
    </location>
</feature>
<keyword evidence="3" id="KW-0731">Sigma factor</keyword>
<dbReference type="AlphaFoldDB" id="A0A1G9Y356"/>
<keyword evidence="4" id="KW-0804">Transcription</keyword>
<dbReference type="SUPFAM" id="SSF88659">
    <property type="entry name" value="Sigma3 and sigma4 domains of RNA polymerase sigma factors"/>
    <property type="match status" value="1"/>
</dbReference>
<dbReference type="Pfam" id="PF08281">
    <property type="entry name" value="Sigma70_r4_2"/>
    <property type="match status" value="1"/>
</dbReference>
<dbReference type="InterPro" id="IPR013324">
    <property type="entry name" value="RNA_pol_sigma_r3/r4-like"/>
</dbReference>
<evidence type="ECO:0000256" key="4">
    <source>
        <dbReference type="ARBA" id="ARBA00023163"/>
    </source>
</evidence>
<sequence>MLKPLLTDEVLWHRLRDGDEEAFTLLFERYYGRMVAYGRSLTISLPVADCVQEVFADLWLYRHTLSETGSIPAYLLASTRKRLARLYERDRVFRRASPLDGLEFSLPFTIQEQLITDEETGEAVRQLNRLLNALPARQREALYLRYHHGLPVAEIATMLQINYQSAVNLLHRAVSQLRSAWVGDLPLLLAFFSLS</sequence>
<dbReference type="GO" id="GO:0016987">
    <property type="term" value="F:sigma factor activity"/>
    <property type="evidence" value="ECO:0007669"/>
    <property type="project" value="UniProtKB-KW"/>
</dbReference>
<dbReference type="Proteomes" id="UP000198901">
    <property type="component" value="Unassembled WGS sequence"/>
</dbReference>
<dbReference type="GO" id="GO:0006352">
    <property type="term" value="P:DNA-templated transcription initiation"/>
    <property type="evidence" value="ECO:0007669"/>
    <property type="project" value="InterPro"/>
</dbReference>
<accession>A0A1G9Y356</accession>
<evidence type="ECO:0000256" key="3">
    <source>
        <dbReference type="ARBA" id="ARBA00023082"/>
    </source>
</evidence>
<dbReference type="InterPro" id="IPR013325">
    <property type="entry name" value="RNA_pol_sigma_r2"/>
</dbReference>
<keyword evidence="2" id="KW-0805">Transcription regulation</keyword>
<dbReference type="SUPFAM" id="SSF88946">
    <property type="entry name" value="Sigma2 domain of RNA polymerase sigma factors"/>
    <property type="match status" value="1"/>
</dbReference>
<keyword evidence="8" id="KW-1185">Reference proteome</keyword>
<dbReference type="Gene3D" id="1.10.1740.10">
    <property type="match status" value="1"/>
</dbReference>
<dbReference type="GO" id="GO:0003677">
    <property type="term" value="F:DNA binding"/>
    <property type="evidence" value="ECO:0007669"/>
    <property type="project" value="InterPro"/>
</dbReference>
<dbReference type="CDD" id="cd06171">
    <property type="entry name" value="Sigma70_r4"/>
    <property type="match status" value="1"/>
</dbReference>
<dbReference type="InterPro" id="IPR013249">
    <property type="entry name" value="RNA_pol_sigma70_r4_t2"/>
</dbReference>
<dbReference type="PANTHER" id="PTHR43133">
    <property type="entry name" value="RNA POLYMERASE ECF-TYPE SIGMA FACTO"/>
    <property type="match status" value="1"/>
</dbReference>
<dbReference type="InterPro" id="IPR014284">
    <property type="entry name" value="RNA_pol_sigma-70_dom"/>
</dbReference>
<name>A0A1G9Y356_9BACT</name>
<gene>
    <name evidence="7" type="ORF">SAMN04488090_4800</name>
</gene>
<evidence type="ECO:0000256" key="2">
    <source>
        <dbReference type="ARBA" id="ARBA00023015"/>
    </source>
</evidence>
<proteinExistence type="inferred from homology"/>
<evidence type="ECO:0000259" key="6">
    <source>
        <dbReference type="Pfam" id="PF08281"/>
    </source>
</evidence>
<evidence type="ECO:0000256" key="1">
    <source>
        <dbReference type="ARBA" id="ARBA00010641"/>
    </source>
</evidence>
<dbReference type="InterPro" id="IPR036388">
    <property type="entry name" value="WH-like_DNA-bd_sf"/>
</dbReference>
<evidence type="ECO:0000313" key="7">
    <source>
        <dbReference type="EMBL" id="SDN03519.1"/>
    </source>
</evidence>
<dbReference type="Pfam" id="PF04542">
    <property type="entry name" value="Sigma70_r2"/>
    <property type="match status" value="1"/>
</dbReference>
<dbReference type="EMBL" id="FNGS01000012">
    <property type="protein sequence ID" value="SDN03519.1"/>
    <property type="molecule type" value="Genomic_DNA"/>
</dbReference>
<evidence type="ECO:0000313" key="8">
    <source>
        <dbReference type="Proteomes" id="UP000198901"/>
    </source>
</evidence>
<comment type="similarity">
    <text evidence="1">Belongs to the sigma-70 factor family. ECF subfamily.</text>
</comment>
<dbReference type="NCBIfam" id="TIGR02937">
    <property type="entry name" value="sigma70-ECF"/>
    <property type="match status" value="1"/>
</dbReference>
<evidence type="ECO:0000259" key="5">
    <source>
        <dbReference type="Pfam" id="PF04542"/>
    </source>
</evidence>
<organism evidence="7 8">
    <name type="scientific">Siphonobacter aquaeclarae</name>
    <dbReference type="NCBI Taxonomy" id="563176"/>
    <lineage>
        <taxon>Bacteria</taxon>
        <taxon>Pseudomonadati</taxon>
        <taxon>Bacteroidota</taxon>
        <taxon>Cytophagia</taxon>
        <taxon>Cytophagales</taxon>
        <taxon>Cytophagaceae</taxon>
        <taxon>Siphonobacter</taxon>
    </lineage>
</organism>
<protein>
    <submittedName>
        <fullName evidence="7">RNA polymerase sigma factor, sigma-70 family</fullName>
    </submittedName>
</protein>
<dbReference type="PANTHER" id="PTHR43133:SF46">
    <property type="entry name" value="RNA POLYMERASE SIGMA-70 FACTOR ECF SUBFAMILY"/>
    <property type="match status" value="1"/>
</dbReference>
<dbReference type="InterPro" id="IPR007627">
    <property type="entry name" value="RNA_pol_sigma70_r2"/>
</dbReference>